<dbReference type="Proteomes" id="UP000295163">
    <property type="component" value="Unassembled WGS sequence"/>
</dbReference>
<keyword evidence="4 7" id="KW-0413">Isomerase</keyword>
<evidence type="ECO:0000256" key="2">
    <source>
        <dbReference type="ARBA" id="ARBA00005297"/>
    </source>
</evidence>
<comment type="caution">
    <text evidence="7">The sequence shown here is derived from an EMBL/GenBank/DDBJ whole genome shotgun (WGS) entry which is preliminary data.</text>
</comment>
<dbReference type="NCBIfam" id="TIGR00543">
    <property type="entry name" value="isochor_syn"/>
    <property type="match status" value="1"/>
</dbReference>
<comment type="catalytic activity">
    <reaction evidence="1">
        <text>chorismate = isochorismate</text>
        <dbReference type="Rhea" id="RHEA:18985"/>
        <dbReference type="ChEBI" id="CHEBI:29748"/>
        <dbReference type="ChEBI" id="CHEBI:29780"/>
        <dbReference type="EC" id="5.4.4.2"/>
    </reaction>
</comment>
<dbReference type="EC" id="5.4.4.2" evidence="3"/>
<dbReference type="RefSeq" id="WP_133409286.1">
    <property type="nucleotide sequence ID" value="NZ_SMZT01000001.1"/>
</dbReference>
<gene>
    <name evidence="7" type="ORF">E2R59_03580</name>
</gene>
<dbReference type="InterPro" id="IPR005801">
    <property type="entry name" value="ADC_synthase"/>
</dbReference>
<comment type="similarity">
    <text evidence="2">Belongs to the isochorismate synthase family.</text>
</comment>
<accession>A0A4R5YQP0</accession>
<dbReference type="GeneID" id="64346481"/>
<dbReference type="PANTHER" id="PTHR42839:SF2">
    <property type="entry name" value="ISOCHORISMATE SYNTHASE ENTC"/>
    <property type="match status" value="1"/>
</dbReference>
<dbReference type="InterPro" id="IPR004561">
    <property type="entry name" value="IsoChor_synthase"/>
</dbReference>
<reference evidence="7 8" key="1">
    <citation type="submission" date="2019-03" db="EMBL/GenBank/DDBJ databases">
        <title>Genome Sequencing and Assembly of Various Microbes Isolated from Partially Reclaimed Soil and Acid Mine Drainage (AMD) Site.</title>
        <authorList>
            <person name="Steinbock B."/>
            <person name="Bechtold R."/>
            <person name="Sevigny J.L."/>
            <person name="Thomas D."/>
            <person name="Cuthill L.R."/>
            <person name="Aveiro Johannsen E.J."/>
            <person name="Thomas K."/>
            <person name="Ghosh A."/>
        </authorList>
    </citation>
    <scope>NUCLEOTIDE SEQUENCE [LARGE SCALE GENOMIC DNA]</scope>
    <source>
        <strain evidence="7 8">S-A3</strain>
    </source>
</reference>
<dbReference type="SUPFAM" id="SSF56322">
    <property type="entry name" value="ADC synthase"/>
    <property type="match status" value="1"/>
</dbReference>
<feature type="domain" description="Chorismate-utilising enzyme C-terminal" evidence="6">
    <location>
        <begin position="193"/>
        <end position="459"/>
    </location>
</feature>
<evidence type="ECO:0000256" key="3">
    <source>
        <dbReference type="ARBA" id="ARBA00012824"/>
    </source>
</evidence>
<protein>
    <recommendedName>
        <fullName evidence="3">isochorismate synthase</fullName>
        <ecNumber evidence="3">5.4.4.2</ecNumber>
    </recommendedName>
    <alternativeName>
        <fullName evidence="5">Isochorismate mutase</fullName>
    </alternativeName>
</protein>
<proteinExistence type="inferred from homology"/>
<evidence type="ECO:0000256" key="1">
    <source>
        <dbReference type="ARBA" id="ARBA00000799"/>
    </source>
</evidence>
<sequence length="487" mass="50357">MSPTAPATDPAAVPPVPVLHALTVPLSALGADPAPAPDLRDLLVGPELLTWTVDGRGLVAWGRAAEHTVRGADRFTAARVWWDDLVGTAVVEDRVGVPGTGLAAFGAFTFATASAVDSGLVVPELLVGRRGDVAWVTLVAAVAPGTPFALGADDVAAAWLRRIGSAPGRPPAAGGPPAAPAVVRLSSGTLGEHEWTEAVREGVERIRSGRMEKLVLARDVVARTDAPLDAVAVVRDLARRYEQCWTYCVGLGGDPAGAGRLMGATPEMLVRVLDGVAHARVLAGTLDRDAAPPDEDPHEYAARVLGESEKQQHEHGFAIDSLEASLAPYTDAVTTSPEPFILELPNVWHLASDVTAALRPGPAGDPPSSLELAEALHPTAAVCGTPTAVAAAAIPELEQMDRGLYAGPVGWLDAAGNGDWGIALRGAVQEDERTVRLYAGCGIVAASDPESELAETWAKLRPMLQALGQRAAGAPERLVPAPGLSAG</sequence>
<dbReference type="Pfam" id="PF00425">
    <property type="entry name" value="Chorismate_bind"/>
    <property type="match status" value="1"/>
</dbReference>
<dbReference type="Gene3D" id="3.60.120.10">
    <property type="entry name" value="Anthranilate synthase"/>
    <property type="match status" value="1"/>
</dbReference>
<evidence type="ECO:0000256" key="5">
    <source>
        <dbReference type="ARBA" id="ARBA00041564"/>
    </source>
</evidence>
<evidence type="ECO:0000313" key="8">
    <source>
        <dbReference type="Proteomes" id="UP000295163"/>
    </source>
</evidence>
<evidence type="ECO:0000313" key="7">
    <source>
        <dbReference type="EMBL" id="TDL47072.1"/>
    </source>
</evidence>
<dbReference type="InterPro" id="IPR015890">
    <property type="entry name" value="Chorismate_C"/>
</dbReference>
<dbReference type="GO" id="GO:0008909">
    <property type="term" value="F:isochorismate synthase activity"/>
    <property type="evidence" value="ECO:0007669"/>
    <property type="project" value="UniProtKB-EC"/>
</dbReference>
<organism evidence="7 8">
    <name type="scientific">Kocuria rosea</name>
    <name type="common">Deinococcus erythromyxa</name>
    <name type="synonym">Micrococcus rubens</name>
    <dbReference type="NCBI Taxonomy" id="1275"/>
    <lineage>
        <taxon>Bacteria</taxon>
        <taxon>Bacillati</taxon>
        <taxon>Actinomycetota</taxon>
        <taxon>Actinomycetes</taxon>
        <taxon>Micrococcales</taxon>
        <taxon>Micrococcaceae</taxon>
        <taxon>Kocuria</taxon>
    </lineage>
</organism>
<dbReference type="AlphaFoldDB" id="A0A4R5YQP0"/>
<evidence type="ECO:0000259" key="6">
    <source>
        <dbReference type="Pfam" id="PF00425"/>
    </source>
</evidence>
<dbReference type="EMBL" id="SMZT01000001">
    <property type="protein sequence ID" value="TDL47072.1"/>
    <property type="molecule type" value="Genomic_DNA"/>
</dbReference>
<dbReference type="PANTHER" id="PTHR42839">
    <property type="entry name" value="ISOCHORISMATE SYNTHASE ENTC"/>
    <property type="match status" value="1"/>
</dbReference>
<evidence type="ECO:0000256" key="4">
    <source>
        <dbReference type="ARBA" id="ARBA00023235"/>
    </source>
</evidence>
<name>A0A4R5YQP0_KOCRO</name>